<keyword evidence="3" id="KW-0949">S-adenosyl-L-methionine</keyword>
<dbReference type="AlphaFoldDB" id="A0AAE3KJ19"/>
<dbReference type="RefSeq" id="WP_253776550.1">
    <property type="nucleotide sequence ID" value="NZ_JAMTCK010000014.1"/>
</dbReference>
<accession>A0AAE3KJ19</accession>
<comment type="caution">
    <text evidence="6">The sequence shown here is derived from an EMBL/GenBank/DDBJ whole genome shotgun (WGS) entry which is preliminary data.</text>
</comment>
<dbReference type="CDD" id="cd02440">
    <property type="entry name" value="AdoMet_MTases"/>
    <property type="match status" value="1"/>
</dbReference>
<dbReference type="Proteomes" id="UP001206128">
    <property type="component" value="Unassembled WGS sequence"/>
</dbReference>
<dbReference type="InterPro" id="IPR029063">
    <property type="entry name" value="SAM-dependent_MTases_sf"/>
</dbReference>
<name>A0AAE3KJ19_9PSEU</name>
<dbReference type="PROSITE" id="PS51683">
    <property type="entry name" value="SAM_OMT_II"/>
    <property type="match status" value="1"/>
</dbReference>
<dbReference type="Pfam" id="PF00891">
    <property type="entry name" value="Methyltransf_2"/>
    <property type="match status" value="1"/>
</dbReference>
<evidence type="ECO:0000256" key="3">
    <source>
        <dbReference type="ARBA" id="ARBA00022691"/>
    </source>
</evidence>
<keyword evidence="7" id="KW-1185">Reference proteome</keyword>
<evidence type="ECO:0000256" key="1">
    <source>
        <dbReference type="ARBA" id="ARBA00022603"/>
    </source>
</evidence>
<feature type="domain" description="O-methyltransferase dimerisation" evidence="5">
    <location>
        <begin position="16"/>
        <end position="89"/>
    </location>
</feature>
<keyword evidence="1" id="KW-0489">Methyltransferase</keyword>
<dbReference type="GO" id="GO:0046983">
    <property type="term" value="F:protein dimerization activity"/>
    <property type="evidence" value="ECO:0007669"/>
    <property type="project" value="InterPro"/>
</dbReference>
<dbReference type="Pfam" id="PF08100">
    <property type="entry name" value="Dimerisation"/>
    <property type="match status" value="1"/>
</dbReference>
<dbReference type="InterPro" id="IPR001077">
    <property type="entry name" value="COMT_C"/>
</dbReference>
<reference evidence="6" key="1">
    <citation type="submission" date="2022-06" db="EMBL/GenBank/DDBJ databases">
        <title>Genomic Encyclopedia of Archaeal and Bacterial Type Strains, Phase II (KMG-II): from individual species to whole genera.</title>
        <authorList>
            <person name="Goeker M."/>
        </authorList>
    </citation>
    <scope>NUCLEOTIDE SEQUENCE</scope>
    <source>
        <strain evidence="6">DSM 43935</strain>
    </source>
</reference>
<dbReference type="InterPro" id="IPR036390">
    <property type="entry name" value="WH_DNA-bd_sf"/>
</dbReference>
<evidence type="ECO:0000259" key="5">
    <source>
        <dbReference type="Pfam" id="PF08100"/>
    </source>
</evidence>
<dbReference type="GO" id="GO:0008171">
    <property type="term" value="F:O-methyltransferase activity"/>
    <property type="evidence" value="ECO:0007669"/>
    <property type="project" value="InterPro"/>
</dbReference>
<dbReference type="SUPFAM" id="SSF53335">
    <property type="entry name" value="S-adenosyl-L-methionine-dependent methyltransferases"/>
    <property type="match status" value="1"/>
</dbReference>
<dbReference type="EMBL" id="JAMTCK010000014">
    <property type="protein sequence ID" value="MCP2168577.1"/>
    <property type="molecule type" value="Genomic_DNA"/>
</dbReference>
<sequence>MTEAPTGLDARQRVSQLIEGYRRSALVHTAAQLGIAAHLATGRRGAAELARLTDTHQGPLTQVLRALVGLGVLDQDEDDRFGLTEAGAFLDPAHPQSLHGPAIYFGGLSYQAYAGLTASLRDGGIAFDHVFGMPYYEYLDRDPVLAEHYHRMIALGHGTGALIASLFDFGAARSVVDVGGGNGSLLAEILTHAPHASGVLVELPLTEPSALETLGRVPGGDRCRFVPGDFREHVPEGGDVYLLSRVLANWPDPVAARILANCRAALGGTGTLLVFEMMAPDRVEAGMSVVEGDMNALAHLGGAVRTHTQFRDLLAGAGLRLDRVHRVPGTFWTLLESTSDGQP</sequence>
<dbReference type="Gene3D" id="1.10.287.1350">
    <property type="match status" value="1"/>
</dbReference>
<dbReference type="GO" id="GO:0032259">
    <property type="term" value="P:methylation"/>
    <property type="evidence" value="ECO:0007669"/>
    <property type="project" value="UniProtKB-KW"/>
</dbReference>
<dbReference type="PANTHER" id="PTHR43712">
    <property type="entry name" value="PUTATIVE (AFU_ORTHOLOGUE AFUA_4G14580)-RELATED"/>
    <property type="match status" value="1"/>
</dbReference>
<dbReference type="SUPFAM" id="SSF46785">
    <property type="entry name" value="Winged helix' DNA-binding domain"/>
    <property type="match status" value="1"/>
</dbReference>
<dbReference type="InterPro" id="IPR036388">
    <property type="entry name" value="WH-like_DNA-bd_sf"/>
</dbReference>
<dbReference type="Gene3D" id="1.10.10.10">
    <property type="entry name" value="Winged helix-like DNA-binding domain superfamily/Winged helix DNA-binding domain"/>
    <property type="match status" value="1"/>
</dbReference>
<dbReference type="PANTHER" id="PTHR43712:SF2">
    <property type="entry name" value="O-METHYLTRANSFERASE CICE"/>
    <property type="match status" value="1"/>
</dbReference>
<keyword evidence="2" id="KW-0808">Transferase</keyword>
<feature type="domain" description="O-methyltransferase C-terminal" evidence="4">
    <location>
        <begin position="113"/>
        <end position="319"/>
    </location>
</feature>
<organism evidence="6 7">
    <name type="scientific">Goodfellowiella coeruleoviolacea</name>
    <dbReference type="NCBI Taxonomy" id="334858"/>
    <lineage>
        <taxon>Bacteria</taxon>
        <taxon>Bacillati</taxon>
        <taxon>Actinomycetota</taxon>
        <taxon>Actinomycetes</taxon>
        <taxon>Pseudonocardiales</taxon>
        <taxon>Pseudonocardiaceae</taxon>
        <taxon>Goodfellowiella</taxon>
    </lineage>
</organism>
<evidence type="ECO:0000259" key="4">
    <source>
        <dbReference type="Pfam" id="PF00891"/>
    </source>
</evidence>
<dbReference type="InterPro" id="IPR012967">
    <property type="entry name" value="COMT_dimerisation"/>
</dbReference>
<evidence type="ECO:0000313" key="7">
    <source>
        <dbReference type="Proteomes" id="UP001206128"/>
    </source>
</evidence>
<proteinExistence type="predicted"/>
<protein>
    <submittedName>
        <fullName evidence="6">Dimerization domain-containing protein</fullName>
    </submittedName>
</protein>
<dbReference type="InterPro" id="IPR016461">
    <property type="entry name" value="COMT-like"/>
</dbReference>
<evidence type="ECO:0000256" key="2">
    <source>
        <dbReference type="ARBA" id="ARBA00022679"/>
    </source>
</evidence>
<gene>
    <name evidence="6" type="ORF">LX83_005455</name>
</gene>
<dbReference type="Gene3D" id="3.40.50.150">
    <property type="entry name" value="Vaccinia Virus protein VP39"/>
    <property type="match status" value="1"/>
</dbReference>
<dbReference type="PIRSF" id="PIRSF005739">
    <property type="entry name" value="O-mtase"/>
    <property type="match status" value="1"/>
</dbReference>
<evidence type="ECO:0000313" key="6">
    <source>
        <dbReference type="EMBL" id="MCP2168577.1"/>
    </source>
</evidence>